<evidence type="ECO:0000313" key="2">
    <source>
        <dbReference type="Proteomes" id="UP001417504"/>
    </source>
</evidence>
<name>A0AAP0HYQ3_9MAGN</name>
<organism evidence="1 2">
    <name type="scientific">Stephania japonica</name>
    <dbReference type="NCBI Taxonomy" id="461633"/>
    <lineage>
        <taxon>Eukaryota</taxon>
        <taxon>Viridiplantae</taxon>
        <taxon>Streptophyta</taxon>
        <taxon>Embryophyta</taxon>
        <taxon>Tracheophyta</taxon>
        <taxon>Spermatophyta</taxon>
        <taxon>Magnoliopsida</taxon>
        <taxon>Ranunculales</taxon>
        <taxon>Menispermaceae</taxon>
        <taxon>Menispermoideae</taxon>
        <taxon>Cissampelideae</taxon>
        <taxon>Stephania</taxon>
    </lineage>
</organism>
<keyword evidence="2" id="KW-1185">Reference proteome</keyword>
<proteinExistence type="predicted"/>
<comment type="caution">
    <text evidence="1">The sequence shown here is derived from an EMBL/GenBank/DDBJ whole genome shotgun (WGS) entry which is preliminary data.</text>
</comment>
<dbReference type="AlphaFoldDB" id="A0AAP0HYQ3"/>
<dbReference type="EMBL" id="JBBNAE010000008">
    <property type="protein sequence ID" value="KAK9102837.1"/>
    <property type="molecule type" value="Genomic_DNA"/>
</dbReference>
<accession>A0AAP0HYQ3</accession>
<reference evidence="1 2" key="1">
    <citation type="submission" date="2024-01" db="EMBL/GenBank/DDBJ databases">
        <title>Genome assemblies of Stephania.</title>
        <authorList>
            <person name="Yang L."/>
        </authorList>
    </citation>
    <scope>NUCLEOTIDE SEQUENCE [LARGE SCALE GENOMIC DNA]</scope>
    <source>
        <strain evidence="1">QJT</strain>
        <tissue evidence="1">Leaf</tissue>
    </source>
</reference>
<evidence type="ECO:0000313" key="1">
    <source>
        <dbReference type="EMBL" id="KAK9102837.1"/>
    </source>
</evidence>
<dbReference type="Proteomes" id="UP001417504">
    <property type="component" value="Unassembled WGS sequence"/>
</dbReference>
<protein>
    <submittedName>
        <fullName evidence="1">Uncharacterized protein</fullName>
    </submittedName>
</protein>
<gene>
    <name evidence="1" type="ORF">Sjap_020091</name>
</gene>
<sequence>MFSGLSNNKNWVKPFPSENTCISHLPNIPKSKSTPLQDLFSTSFNRAFLKYTLAKFFHRGNPHNNALKTPRCAKPDNLGEITQTIRY</sequence>